<accession>V2UBQ9</accession>
<proteinExistence type="predicted"/>
<keyword evidence="1" id="KW-0175">Coiled coil</keyword>
<evidence type="ECO:0000256" key="1">
    <source>
        <dbReference type="SAM" id="Coils"/>
    </source>
</evidence>
<name>V2UBQ9_9GAMM</name>
<gene>
    <name evidence="2" type="ORF">P253_01950</name>
</gene>
<comment type="caution">
    <text evidence="2">The sequence shown here is derived from an EMBL/GenBank/DDBJ whole genome shotgun (WGS) entry which is preliminary data.</text>
</comment>
<dbReference type="AlphaFoldDB" id="V2UBQ9"/>
<evidence type="ECO:0000313" key="2">
    <source>
        <dbReference type="EMBL" id="ESK47927.1"/>
    </source>
</evidence>
<keyword evidence="3" id="KW-1185">Reference proteome</keyword>
<organism evidence="2 3">
    <name type="scientific">Acinetobacter indicus CIP 110367</name>
    <dbReference type="NCBI Taxonomy" id="1341679"/>
    <lineage>
        <taxon>Bacteria</taxon>
        <taxon>Pseudomonadati</taxon>
        <taxon>Pseudomonadota</taxon>
        <taxon>Gammaproteobacteria</taxon>
        <taxon>Moraxellales</taxon>
        <taxon>Moraxellaceae</taxon>
        <taxon>Acinetobacter</taxon>
    </lineage>
</organism>
<dbReference type="EMBL" id="AYET01000004">
    <property type="protein sequence ID" value="ESK47927.1"/>
    <property type="molecule type" value="Genomic_DNA"/>
</dbReference>
<dbReference type="eggNOG" id="COG0582">
    <property type="taxonomic scope" value="Bacteria"/>
</dbReference>
<dbReference type="HOGENOM" id="CLU_018245_0_0_6"/>
<dbReference type="PATRIC" id="fig|1341679.3.peg.1900"/>
<dbReference type="RefSeq" id="WP_016658462.1">
    <property type="nucleotide sequence ID" value="NZ_BBSF01000015.1"/>
</dbReference>
<sequence>MNFRRSPLFVHISDINKQINEHERLVLVCKDKTASFAFKTFDIGTLFYRKRVFGEALSEQQLSASFDEKRRYFLQCLTDYLLQMSGSDLSKGLFYYTSKLFLDWVDSQKKNFDLSNQDSVIDAYRRYSKYLVDRTLLADTDEENLAAHTAKQYQRNAAKLIAYVFDCHEIDIVSQAMQVQSQRYDVPVFPVAKEDHQKTYATLLHVFLEIYRIVMQGADFPAHFQSVDQEDFYFYSGFHHQTGKQHIQFDMQNYLAKYPIIPALSKMLADFELEEDSEHRKRVRENRNQAIRKLEERNKDKRHLERTRLASYGLAIGMLLFIAQTGANLDTAQQLQLVSMKVLPSTQGRRFSGTKSRARRKTVRPEFGVNFEPIFRKILELRAWYIQDEQCDLVFPMRDNIRKLSSIGNSKLQSLKKFLQRIFPKMAWITPREWRKHVSSQYVELSDGDLLLEVEKMGHSLDTAKKNYSRTSFKDAAQQISQFFNELREVAVAQTRTVERIPVQTLDETVDVQTLAVGACTTTSLQPEKATGFTAQAPTPNCQQFEHCLFCQYYAVHADDEDVRKLLSLKSLLGYVKQKVTDLIKWEQQFGVVLHRIDEVLNELSDTYENLRDRIFSIQEEVESGDLDAYWLNHFELLIDLGWIS</sequence>
<feature type="coiled-coil region" evidence="1">
    <location>
        <begin position="594"/>
        <end position="621"/>
    </location>
</feature>
<dbReference type="Proteomes" id="UP000018415">
    <property type="component" value="Unassembled WGS sequence"/>
</dbReference>
<feature type="coiled-coil region" evidence="1">
    <location>
        <begin position="280"/>
        <end position="307"/>
    </location>
</feature>
<evidence type="ECO:0000313" key="3">
    <source>
        <dbReference type="Proteomes" id="UP000018415"/>
    </source>
</evidence>
<reference evidence="2 3" key="1">
    <citation type="submission" date="2013-10" db="EMBL/GenBank/DDBJ databases">
        <title>The Genome Sequence of Acinetobacter indicus CIP 110367.</title>
        <authorList>
            <consortium name="The Broad Institute Genomics Platform"/>
            <consortium name="The Broad Institute Genome Sequencing Center for Infectious Disease"/>
            <person name="Cerqueira G."/>
            <person name="Feldgarden M."/>
            <person name="Courvalin P."/>
            <person name="Grillot-Courvalin C."/>
            <person name="Clermont D."/>
            <person name="Rocha E."/>
            <person name="Yoon E.-J."/>
            <person name="Nemec A."/>
            <person name="Young S.K."/>
            <person name="Zeng Q."/>
            <person name="Gargeya S."/>
            <person name="Fitzgerald M."/>
            <person name="Abouelleil A."/>
            <person name="Alvarado L."/>
            <person name="Berlin A.M."/>
            <person name="Chapman S.B."/>
            <person name="Gainer-Dewar J."/>
            <person name="Goldberg J."/>
            <person name="Gnerre S."/>
            <person name="Griggs A."/>
            <person name="Gujja S."/>
            <person name="Hansen M."/>
            <person name="Howarth C."/>
            <person name="Imamovic A."/>
            <person name="Ireland A."/>
            <person name="Larimer J."/>
            <person name="McCowan C."/>
            <person name="Murphy C."/>
            <person name="Pearson M."/>
            <person name="Poon T.W."/>
            <person name="Priest M."/>
            <person name="Roberts A."/>
            <person name="Saif S."/>
            <person name="Shea T."/>
            <person name="Sykes S."/>
            <person name="Wortman J."/>
            <person name="Nusbaum C."/>
            <person name="Birren B."/>
        </authorList>
    </citation>
    <scope>NUCLEOTIDE SEQUENCE [LARGE SCALE GENOMIC DNA]</scope>
    <source>
        <strain evidence="2 3">CIP 110367</strain>
    </source>
</reference>
<dbReference type="OrthoDB" id="5366218at2"/>
<protein>
    <submittedName>
        <fullName evidence="2">Uncharacterized protein</fullName>
    </submittedName>
</protein>